<organism evidence="2 3">
    <name type="scientific">Streptomyces cadmiisoli</name>
    <dbReference type="NCBI Taxonomy" id="2184053"/>
    <lineage>
        <taxon>Bacteria</taxon>
        <taxon>Bacillati</taxon>
        <taxon>Actinomycetota</taxon>
        <taxon>Actinomycetes</taxon>
        <taxon>Kitasatosporales</taxon>
        <taxon>Streptomycetaceae</taxon>
        <taxon>Streptomyces</taxon>
        <taxon>Streptomyces aurantiacus group</taxon>
    </lineage>
</organism>
<dbReference type="KEGG" id="scad:DN051_15985"/>
<evidence type="ECO:0000256" key="1">
    <source>
        <dbReference type="SAM" id="MobiDB-lite"/>
    </source>
</evidence>
<evidence type="ECO:0000313" key="3">
    <source>
        <dbReference type="Proteomes" id="UP000249616"/>
    </source>
</evidence>
<feature type="region of interest" description="Disordered" evidence="1">
    <location>
        <begin position="1"/>
        <end position="25"/>
    </location>
</feature>
<dbReference type="Proteomes" id="UP000249616">
    <property type="component" value="Chromosome"/>
</dbReference>
<feature type="region of interest" description="Disordered" evidence="1">
    <location>
        <begin position="41"/>
        <end position="124"/>
    </location>
</feature>
<feature type="compositionally biased region" description="Basic residues" evidence="1">
    <location>
        <begin position="74"/>
        <end position="93"/>
    </location>
</feature>
<feature type="compositionally biased region" description="Polar residues" evidence="1">
    <location>
        <begin position="97"/>
        <end position="112"/>
    </location>
</feature>
<feature type="compositionally biased region" description="Low complexity" evidence="1">
    <location>
        <begin position="1"/>
        <end position="15"/>
    </location>
</feature>
<evidence type="ECO:0000313" key="2">
    <source>
        <dbReference type="EMBL" id="AWW37963.1"/>
    </source>
</evidence>
<protein>
    <submittedName>
        <fullName evidence="2">Uncharacterized protein</fullName>
    </submittedName>
</protein>
<dbReference type="EMBL" id="CP030073">
    <property type="protein sequence ID" value="AWW37963.1"/>
    <property type="molecule type" value="Genomic_DNA"/>
</dbReference>
<dbReference type="AlphaFoldDB" id="A0A2Z4J0I2"/>
<proteinExistence type="predicted"/>
<keyword evidence="3" id="KW-1185">Reference proteome</keyword>
<gene>
    <name evidence="2" type="ORF">DN051_15985</name>
</gene>
<accession>A0A2Z4J0I2</accession>
<reference evidence="2 3" key="1">
    <citation type="journal article" date="2019" name="Int. J. Syst. Evol. Microbiol.">
        <title>Streptomyces cadmiisoli sp. nov., a novel actinomycete isolated from cadmium-contaminated soil.</title>
        <authorList>
            <person name="Li K."/>
            <person name="Tang X."/>
            <person name="Zhao J."/>
            <person name="Guo Y."/>
            <person name="Tang Y."/>
            <person name="Gao J."/>
        </authorList>
    </citation>
    <scope>NUCLEOTIDE SEQUENCE [LARGE SCALE GENOMIC DNA]</scope>
    <source>
        <strain evidence="2 3">ZFG47</strain>
    </source>
</reference>
<name>A0A2Z4J0I2_9ACTN</name>
<sequence>MSTTPVSTSEVPTMSAPLEIRGGPKRARVQAKSFAVTVTPPGASSIGIEENTSTRRSAPGVRRRRAADDTGAKIRSRGRRRLPRRCQRTRRSPRASWVTNSMVAVPSSTTTRSRARVMLSSSCT</sequence>